<gene>
    <name evidence="7" type="primary">caiC3</name>
    <name evidence="7" type="ordered locus">HRM2_40070</name>
</gene>
<keyword evidence="2 7" id="KW-0436">Ligase</keyword>
<dbReference type="eggNOG" id="COG0318">
    <property type="taxonomic scope" value="Bacteria"/>
</dbReference>
<feature type="domain" description="AMP-dependent synthetase/ligase" evidence="5">
    <location>
        <begin position="12"/>
        <end position="406"/>
    </location>
</feature>
<keyword evidence="3" id="KW-0276">Fatty acid metabolism</keyword>
<dbReference type="InterPro" id="IPR040097">
    <property type="entry name" value="FAAL/FAAC"/>
</dbReference>
<evidence type="ECO:0000256" key="4">
    <source>
        <dbReference type="ARBA" id="ARBA00023098"/>
    </source>
</evidence>
<evidence type="ECO:0000259" key="6">
    <source>
        <dbReference type="Pfam" id="PF23024"/>
    </source>
</evidence>
<dbReference type="EMBL" id="CP001087">
    <property type="protein sequence ID" value="ACN17065.1"/>
    <property type="molecule type" value="Genomic_DNA"/>
</dbReference>
<dbReference type="Gene3D" id="3.30.300.30">
    <property type="match status" value="1"/>
</dbReference>
<dbReference type="FunFam" id="3.40.50.12780:FF:000013">
    <property type="entry name" value="Long-chain-fatty-acid--AMP ligase FadD32"/>
    <property type="match status" value="1"/>
</dbReference>
<protein>
    <submittedName>
        <fullName evidence="7">CaiC3</fullName>
        <ecNumber evidence="7">6.2.1.-</ecNumber>
    </submittedName>
</protein>
<dbReference type="GO" id="GO:0071766">
    <property type="term" value="P:Actinobacterium-type cell wall biogenesis"/>
    <property type="evidence" value="ECO:0007669"/>
    <property type="project" value="UniProtKB-ARBA"/>
</dbReference>
<keyword evidence="8" id="KW-1185">Reference proteome</keyword>
<dbReference type="HOGENOM" id="CLU_000022_23_7_7"/>
<evidence type="ECO:0000313" key="8">
    <source>
        <dbReference type="Proteomes" id="UP000000442"/>
    </source>
</evidence>
<dbReference type="InterPro" id="IPR045851">
    <property type="entry name" value="AMP-bd_C_sf"/>
</dbReference>
<dbReference type="PROSITE" id="PS00455">
    <property type="entry name" value="AMP_BINDING"/>
    <property type="match status" value="1"/>
</dbReference>
<dbReference type="InterPro" id="IPR042099">
    <property type="entry name" value="ANL_N_sf"/>
</dbReference>
<dbReference type="GO" id="GO:0016874">
    <property type="term" value="F:ligase activity"/>
    <property type="evidence" value="ECO:0007669"/>
    <property type="project" value="UniProtKB-KW"/>
</dbReference>
<reference evidence="7 8" key="1">
    <citation type="journal article" date="2009" name="Environ. Microbiol.">
        <title>Genome sequence of Desulfobacterium autotrophicum HRM2, a marine sulfate reducer oxidizing organic carbon completely to carbon dioxide.</title>
        <authorList>
            <person name="Strittmatter A.W."/>
            <person name="Liesegang H."/>
            <person name="Rabus R."/>
            <person name="Decker I."/>
            <person name="Amann J."/>
            <person name="Andres S."/>
            <person name="Henne A."/>
            <person name="Fricke W.F."/>
            <person name="Martinez-Arias R."/>
            <person name="Bartels D."/>
            <person name="Goesmann A."/>
            <person name="Krause L."/>
            <person name="Puehler A."/>
            <person name="Klenk H.P."/>
            <person name="Richter M."/>
            <person name="Schuler M."/>
            <person name="Gloeckner F.O."/>
            <person name="Meyerdierks A."/>
            <person name="Gottschalk G."/>
            <person name="Amann R."/>
        </authorList>
    </citation>
    <scope>NUCLEOTIDE SEQUENCE [LARGE SCALE GENOMIC DNA]</scope>
    <source>
        <strain evidence="8">ATCC 43914 / DSM 3382 / HRM2</strain>
    </source>
</reference>
<dbReference type="InterPro" id="IPR020845">
    <property type="entry name" value="AMP-binding_CS"/>
</dbReference>
<dbReference type="EC" id="6.2.1.-" evidence="7"/>
<dbReference type="GO" id="GO:0006633">
    <property type="term" value="P:fatty acid biosynthetic process"/>
    <property type="evidence" value="ECO:0007669"/>
    <property type="project" value="TreeGrafter"/>
</dbReference>
<proteinExistence type="inferred from homology"/>
<dbReference type="SUPFAM" id="SSF56801">
    <property type="entry name" value="Acetyl-CoA synthetase-like"/>
    <property type="match status" value="1"/>
</dbReference>
<dbReference type="Pfam" id="PF23024">
    <property type="entry name" value="AMP-dom_DIP2-like"/>
    <property type="match status" value="1"/>
</dbReference>
<comment type="similarity">
    <text evidence="1">Belongs to the ATP-dependent AMP-binding enzyme family.</text>
</comment>
<dbReference type="Gene3D" id="3.40.50.12780">
    <property type="entry name" value="N-terminal domain of ligase-like"/>
    <property type="match status" value="1"/>
</dbReference>
<feature type="domain" description="AMP-binding enzyme C-terminal" evidence="6">
    <location>
        <begin position="450"/>
        <end position="568"/>
    </location>
</feature>
<dbReference type="GO" id="GO:0070566">
    <property type="term" value="F:adenylyltransferase activity"/>
    <property type="evidence" value="ECO:0007669"/>
    <property type="project" value="TreeGrafter"/>
</dbReference>
<dbReference type="CDD" id="cd05931">
    <property type="entry name" value="FAAL"/>
    <property type="match status" value="1"/>
</dbReference>
<evidence type="ECO:0000256" key="1">
    <source>
        <dbReference type="ARBA" id="ARBA00006432"/>
    </source>
</evidence>
<evidence type="ECO:0000313" key="7">
    <source>
        <dbReference type="EMBL" id="ACN17065.1"/>
    </source>
</evidence>
<name>C0QC48_DESAH</name>
<dbReference type="PANTHER" id="PTHR22754:SF32">
    <property type="entry name" value="DISCO-INTERACTING PROTEIN 2"/>
    <property type="match status" value="1"/>
</dbReference>
<dbReference type="GO" id="GO:0005886">
    <property type="term" value="C:plasma membrane"/>
    <property type="evidence" value="ECO:0007669"/>
    <property type="project" value="TreeGrafter"/>
</dbReference>
<organism evidence="7 8">
    <name type="scientific">Desulforapulum autotrophicum (strain ATCC 43914 / DSM 3382 / VKM B-1955 / HRM2)</name>
    <name type="common">Desulfobacterium autotrophicum</name>
    <dbReference type="NCBI Taxonomy" id="177437"/>
    <lineage>
        <taxon>Bacteria</taxon>
        <taxon>Pseudomonadati</taxon>
        <taxon>Thermodesulfobacteriota</taxon>
        <taxon>Desulfobacteria</taxon>
        <taxon>Desulfobacterales</taxon>
        <taxon>Desulfobacteraceae</taxon>
        <taxon>Desulforapulum</taxon>
    </lineage>
</organism>
<dbReference type="PANTHER" id="PTHR22754">
    <property type="entry name" value="DISCO-INTERACTING PROTEIN 2 DIP2 -RELATED"/>
    <property type="match status" value="1"/>
</dbReference>
<evidence type="ECO:0000256" key="2">
    <source>
        <dbReference type="ARBA" id="ARBA00022598"/>
    </source>
</evidence>
<dbReference type="AlphaFoldDB" id="C0QC48"/>
<dbReference type="Pfam" id="PF00501">
    <property type="entry name" value="AMP-binding"/>
    <property type="match status" value="1"/>
</dbReference>
<dbReference type="InterPro" id="IPR000873">
    <property type="entry name" value="AMP-dep_synth/lig_dom"/>
</dbReference>
<dbReference type="STRING" id="177437.HRM2_40070"/>
<evidence type="ECO:0000259" key="5">
    <source>
        <dbReference type="Pfam" id="PF00501"/>
    </source>
</evidence>
<dbReference type="InterPro" id="IPR025110">
    <property type="entry name" value="AMP-bd_C"/>
</dbReference>
<accession>C0QC48</accession>
<keyword evidence="4" id="KW-0443">Lipid metabolism</keyword>
<dbReference type="Proteomes" id="UP000000442">
    <property type="component" value="Chromosome"/>
</dbReference>
<dbReference type="KEGG" id="dat:HRM2_40070"/>
<sequence length="574" mass="62015">MIHMTIVDFLADRAVRNADNLAFRFMENGDIDGPVQEWSFAELYARSAGVAKDLTDQGLSGTSVLLAFPPGLDFVKAFYGCLLAGIRAVPVPLPNPRSKNPLARILNTAKISGAPVVLTTGPFADMAKSLGNLPVDFQAVTQEAASDFKGPRPGMDQIAYLQFTSGSTGYPKGVAISHGNAVANLRVMGQMLRMDSTKPAIVWAPHYHDLCLVCDILGPVFFGYESTIMSPMDFLMKPVRWLKAISHYKIANSACPNFGYAYSVRRITAEECQGLDLSSWETAGNGGEPVLPETLAAFNEKFGPLGFRPQTFMPCYGMAESVLFVGGLKPQSQPPKVLCLSAEALETHQVRLLDENAPGARKIVGCGGPGGDHKIIAVDPETLTAARPDQVGELWIKGPSVPERYWGLEKESEETFGARLADTGEGPFLRTGDLGFVMDGDAYITGRLKDLIIIAGKNHYPGDIEFTVQNSGAPVRLGACIAVSRPSDDGGEELAVIAEVDDRKIPETPDAQFWPSAVRTLQGAVTEGHGLSAKTVVFVETRSLEKTSSGKPRRRHYQERLLQGKLAVVYKKGL</sequence>
<evidence type="ECO:0000256" key="3">
    <source>
        <dbReference type="ARBA" id="ARBA00022832"/>
    </source>
</evidence>